<name>A0A562UR24_9ACTN</name>
<reference evidence="1 2" key="1">
    <citation type="journal article" date="2013" name="Stand. Genomic Sci.">
        <title>Genomic Encyclopedia of Type Strains, Phase I: The one thousand microbial genomes (KMG-I) project.</title>
        <authorList>
            <person name="Kyrpides N.C."/>
            <person name="Woyke T."/>
            <person name="Eisen J.A."/>
            <person name="Garrity G."/>
            <person name="Lilburn T.G."/>
            <person name="Beck B.J."/>
            <person name="Whitman W.B."/>
            <person name="Hugenholtz P."/>
            <person name="Klenk H.P."/>
        </authorList>
    </citation>
    <scope>NUCLEOTIDE SEQUENCE [LARGE SCALE GENOMIC DNA]</scope>
    <source>
        <strain evidence="1 2">DSM 45044</strain>
    </source>
</reference>
<protein>
    <submittedName>
        <fullName evidence="1">Uncharacterized protein</fullName>
    </submittedName>
</protein>
<dbReference type="EMBL" id="VLLL01000008">
    <property type="protein sequence ID" value="TWJ08069.1"/>
    <property type="molecule type" value="Genomic_DNA"/>
</dbReference>
<evidence type="ECO:0000313" key="1">
    <source>
        <dbReference type="EMBL" id="TWJ08069.1"/>
    </source>
</evidence>
<dbReference type="AlphaFoldDB" id="A0A562UR24"/>
<proteinExistence type="predicted"/>
<gene>
    <name evidence="1" type="ORF">LX16_4289</name>
</gene>
<evidence type="ECO:0000313" key="2">
    <source>
        <dbReference type="Proteomes" id="UP000321617"/>
    </source>
</evidence>
<dbReference type="Proteomes" id="UP000321617">
    <property type="component" value="Unassembled WGS sequence"/>
</dbReference>
<organism evidence="1 2">
    <name type="scientific">Stackebrandtia albiflava</name>
    <dbReference type="NCBI Taxonomy" id="406432"/>
    <lineage>
        <taxon>Bacteria</taxon>
        <taxon>Bacillati</taxon>
        <taxon>Actinomycetota</taxon>
        <taxon>Actinomycetes</taxon>
        <taxon>Glycomycetales</taxon>
        <taxon>Glycomycetaceae</taxon>
        <taxon>Stackebrandtia</taxon>
    </lineage>
</organism>
<accession>A0A562UR24</accession>
<sequence length="112" mass="12504">MRSGGVVMTAQDADRAAATVWADMTVYGTYRVPTAHQTLTVTSAPTAEHTIRVWGCWRGEQSLILTISCPDTCPEPRWGAGWVDNPPDWRRDIEAGALRVYRRWRSEGRADG</sequence>
<keyword evidence="2" id="KW-1185">Reference proteome</keyword>
<comment type="caution">
    <text evidence="1">The sequence shown here is derived from an EMBL/GenBank/DDBJ whole genome shotgun (WGS) entry which is preliminary data.</text>
</comment>